<dbReference type="InterPro" id="IPR036179">
    <property type="entry name" value="Ig-like_dom_sf"/>
</dbReference>
<dbReference type="InterPro" id="IPR003599">
    <property type="entry name" value="Ig_sub"/>
</dbReference>
<proteinExistence type="predicted"/>
<dbReference type="SMART" id="SM00409">
    <property type="entry name" value="IG"/>
    <property type="match status" value="4"/>
</dbReference>
<evidence type="ECO:0000313" key="3">
    <source>
        <dbReference type="Proteomes" id="UP000694408"/>
    </source>
</evidence>
<dbReference type="Ensembl" id="ENSJHYT00000015836.1">
    <property type="protein sequence ID" value="ENSJHYP00000013129.1"/>
    <property type="gene ID" value="ENSJHYG00000010145.1"/>
</dbReference>
<evidence type="ECO:0000259" key="1">
    <source>
        <dbReference type="PROSITE" id="PS50835"/>
    </source>
</evidence>
<dbReference type="InterPro" id="IPR007110">
    <property type="entry name" value="Ig-like_dom"/>
</dbReference>
<accession>A0A8C5J337</accession>
<feature type="domain" description="Ig-like" evidence="1">
    <location>
        <begin position="29"/>
        <end position="136"/>
    </location>
</feature>
<feature type="domain" description="Ig-like" evidence="1">
    <location>
        <begin position="361"/>
        <end position="461"/>
    </location>
</feature>
<reference evidence="2" key="2">
    <citation type="submission" date="2025-09" db="UniProtKB">
        <authorList>
            <consortium name="Ensembl"/>
        </authorList>
    </citation>
    <scope>IDENTIFICATION</scope>
</reference>
<dbReference type="Proteomes" id="UP000694408">
    <property type="component" value="Unplaced"/>
</dbReference>
<keyword evidence="3" id="KW-1185">Reference proteome</keyword>
<dbReference type="SMART" id="SM00408">
    <property type="entry name" value="IGc2"/>
    <property type="match status" value="2"/>
</dbReference>
<dbReference type="PANTHER" id="PTHR11422:SF10">
    <property type="entry name" value="IG-LIKE DOMAIN-CONTAINING PROTEIN"/>
    <property type="match status" value="1"/>
</dbReference>
<sequence>MASPAQSGIISNPALCSTLHLVTAGHILPGLLEGRSREQKVWVREGSSAVLPCHLGPRKTRESSKQLPDKISVLWKRHGGRYARATRHTSPSGGMGGLELMKPRVSLQDSALRNGNFSLRIVPVRGEDAGLYEAQVKYRTEVHRLLWWLPYDLSSPPTQTLLFAVTLSPPSPVIESEMLSMSCNSSHRASLVETCWFHKEHLGPTSRTFCSSSGTLSILHPAMSDAGSWRCQLRYSDKEIISATFNLQILGELSLCVDTPASPAPTFPHFPGHPVVYAAAGSAADLPCTLSYLPRALGMRVVAAHWSHLAGGHLEEKSISQNLSSRSFPLHVPVVGPGDAGQYRCTVSVGHRTISRDVTLAMLTVTPSIQGPVSEGTRLLLICSLTHAQGHERFQWTHLDSAPTKSKLALATPHSLEGHSSRVGPTLEIPQVSQKDMGTWECSVHGPEGRLGAVQYDLQITGTVPHGSANNLFFSSPCSALWCTFLSQPHPVLLPLHHLDPLFLAVTSSSCSSFQFPAYLFPILPVAVLSHPFLVQNQPSLPSFLTVVPPHRCPGLQRSLHL</sequence>
<protein>
    <recommendedName>
        <fullName evidence="1">Ig-like domain-containing protein</fullName>
    </recommendedName>
</protein>
<evidence type="ECO:0000313" key="2">
    <source>
        <dbReference type="Ensembl" id="ENSJHYP00000013129.1"/>
    </source>
</evidence>
<feature type="domain" description="Ig-like" evidence="1">
    <location>
        <begin position="265"/>
        <end position="355"/>
    </location>
</feature>
<feature type="domain" description="Ig-like" evidence="1">
    <location>
        <begin position="156"/>
        <end position="242"/>
    </location>
</feature>
<dbReference type="PROSITE" id="PS50835">
    <property type="entry name" value="IG_LIKE"/>
    <property type="match status" value="4"/>
</dbReference>
<dbReference type="SUPFAM" id="SSF48726">
    <property type="entry name" value="Immunoglobulin"/>
    <property type="match status" value="4"/>
</dbReference>
<dbReference type="InterPro" id="IPR013783">
    <property type="entry name" value="Ig-like_fold"/>
</dbReference>
<organism evidence="2 3">
    <name type="scientific">Junco hyemalis</name>
    <name type="common">Dark-eyed junco</name>
    <dbReference type="NCBI Taxonomy" id="40217"/>
    <lineage>
        <taxon>Eukaryota</taxon>
        <taxon>Metazoa</taxon>
        <taxon>Chordata</taxon>
        <taxon>Craniata</taxon>
        <taxon>Vertebrata</taxon>
        <taxon>Euteleostomi</taxon>
        <taxon>Archelosauria</taxon>
        <taxon>Archosauria</taxon>
        <taxon>Dinosauria</taxon>
        <taxon>Saurischia</taxon>
        <taxon>Theropoda</taxon>
        <taxon>Coelurosauria</taxon>
        <taxon>Aves</taxon>
        <taxon>Neognathae</taxon>
        <taxon>Neoaves</taxon>
        <taxon>Telluraves</taxon>
        <taxon>Australaves</taxon>
        <taxon>Passeriformes</taxon>
        <taxon>Passerellidae</taxon>
        <taxon>Junco</taxon>
    </lineage>
</organism>
<dbReference type="InterPro" id="IPR003598">
    <property type="entry name" value="Ig_sub2"/>
</dbReference>
<reference evidence="2" key="1">
    <citation type="submission" date="2025-08" db="UniProtKB">
        <authorList>
            <consortium name="Ensembl"/>
        </authorList>
    </citation>
    <scope>IDENTIFICATION</scope>
</reference>
<dbReference type="AlphaFoldDB" id="A0A8C5J337"/>
<dbReference type="PANTHER" id="PTHR11422">
    <property type="entry name" value="T-CELL SURFACE GLYCOPROTEIN CD4"/>
    <property type="match status" value="1"/>
</dbReference>
<name>A0A8C5J337_JUNHY</name>
<dbReference type="Gene3D" id="2.60.40.10">
    <property type="entry name" value="Immunoglobulins"/>
    <property type="match status" value="4"/>
</dbReference>